<gene>
    <name evidence="1" type="ORF">DXT76_12110</name>
</gene>
<sequence length="431" mass="50762">MILPIEKWIAEQNFPVEATNLLDEGIICYKSGAYRAGLLFSYLGFEKIIKNRLLDARRPDNIHEGAWGNIQRDVNNDSKWEETVFDTITGFSNMPIFLQDNKKREEMNRHLSYWRDRRNDAAHAKENEINNAHVEVFWTFMQSNIPKLVVRGSRAAILDNIKLHFDSRYTPEGSDFSHIIQQIKHSLYEEDLKSFYKDVKEVFEDLHPFYPFISDSEMNSFWNEIFKLGEPFSTSLVQYFKSEDGADVFIIVIQDFPRHIALFHEEKQFIHNLWYEKIKDFEDPYKIMSALLRNSLIEERNQEEALKKLILNLNNKIPSDGLDFMLLNQYGYLNHFRKLVFGIDSETKTLINDFSWGNKNLNPVRHYLEHNGLDDEVVNSLCRVFMAQPYPDKMCANLKNYFNNHKDIKEEFIRISEGLRATPPTSLGFNS</sequence>
<comment type="caution">
    <text evidence="1">The sequence shown here is derived from an EMBL/GenBank/DDBJ whole genome shotgun (WGS) entry which is preliminary data.</text>
</comment>
<name>A0A3D8VMS7_9BACI</name>
<dbReference type="RefSeq" id="WP_115894320.1">
    <property type="nucleotide sequence ID" value="NZ_QTLC01000043.1"/>
</dbReference>
<reference evidence="1 2" key="1">
    <citation type="submission" date="2018-08" db="EMBL/GenBank/DDBJ databases">
        <title>Genome sequence of strict halophilic Halobacillus trueperi SS1 isolated from Lunsu, a salty water body of North West Himalayas.</title>
        <authorList>
            <person name="Gupta S."/>
            <person name="Sharma P."/>
            <person name="Dev K."/>
            <person name="Baumler D."/>
            <person name="Sourirajan A."/>
        </authorList>
    </citation>
    <scope>NUCLEOTIDE SEQUENCE [LARGE SCALE GENOMIC DNA]</scope>
    <source>
        <strain evidence="1 2">SS1</strain>
    </source>
</reference>
<organism evidence="1 2">
    <name type="scientific">Halobacillus trueperi</name>
    <dbReference type="NCBI Taxonomy" id="156205"/>
    <lineage>
        <taxon>Bacteria</taxon>
        <taxon>Bacillati</taxon>
        <taxon>Bacillota</taxon>
        <taxon>Bacilli</taxon>
        <taxon>Bacillales</taxon>
        <taxon>Bacillaceae</taxon>
        <taxon>Halobacillus</taxon>
    </lineage>
</organism>
<accession>A0A3D8VMS7</accession>
<dbReference type="Proteomes" id="UP000257032">
    <property type="component" value="Unassembled WGS sequence"/>
</dbReference>
<proteinExistence type="predicted"/>
<dbReference type="EMBL" id="QTLC01000043">
    <property type="protein sequence ID" value="RDY70660.1"/>
    <property type="molecule type" value="Genomic_DNA"/>
</dbReference>
<evidence type="ECO:0000313" key="2">
    <source>
        <dbReference type="Proteomes" id="UP000257032"/>
    </source>
</evidence>
<protein>
    <submittedName>
        <fullName evidence="1">Uncharacterized protein</fullName>
    </submittedName>
</protein>
<evidence type="ECO:0000313" key="1">
    <source>
        <dbReference type="EMBL" id="RDY70660.1"/>
    </source>
</evidence>
<dbReference type="AlphaFoldDB" id="A0A3D8VMS7"/>